<reference evidence="1 2" key="1">
    <citation type="journal article" date="2021" name="Int. J. Syst. Evol. Microbiol.">
        <title>Faecalibacter bovis sp. nov., isolated from cow faeces.</title>
        <authorList>
            <person name="Li F."/>
            <person name="Zhao W."/>
            <person name="Hong Q."/>
            <person name="Shao Q."/>
            <person name="Song J."/>
            <person name="Yang S."/>
        </authorList>
    </citation>
    <scope>NUCLEOTIDE SEQUENCE [LARGE SCALE GENOMIC DNA]</scope>
    <source>
        <strain evidence="1 2">ZY171143</strain>
    </source>
</reference>
<name>A0ABX7XAV4_9FLAO</name>
<organism evidence="1 2">
    <name type="scientific">Faecalibacter bovis</name>
    <dbReference type="NCBI Taxonomy" id="2898187"/>
    <lineage>
        <taxon>Bacteria</taxon>
        <taxon>Pseudomonadati</taxon>
        <taxon>Bacteroidota</taxon>
        <taxon>Flavobacteriia</taxon>
        <taxon>Flavobacteriales</taxon>
        <taxon>Weeksellaceae</taxon>
        <taxon>Faecalibacter</taxon>
    </lineage>
</organism>
<evidence type="ECO:0000313" key="1">
    <source>
        <dbReference type="EMBL" id="QTV04985.1"/>
    </source>
</evidence>
<dbReference type="EMBL" id="CP072842">
    <property type="protein sequence ID" value="QTV04985.1"/>
    <property type="molecule type" value="Genomic_DNA"/>
</dbReference>
<accession>A0ABX7XAV4</accession>
<sequence length="143" mass="16310">MKSLYIIFLSIFIFFGCLDANVNGIIINDSLLSQQSYNKNQTLKKIIIRCLNQESSAFKDLQSFECGGAAGCYNLGYILTQIIFKIGEDNYIKTTSQLPHQIQEYLKAFIRVGLEYGDNNYDGVMDNLRIKSTFPKIDQINLQ</sequence>
<evidence type="ECO:0008006" key="3">
    <source>
        <dbReference type="Google" id="ProtNLM"/>
    </source>
</evidence>
<keyword evidence="2" id="KW-1185">Reference proteome</keyword>
<dbReference type="PROSITE" id="PS51257">
    <property type="entry name" value="PROKAR_LIPOPROTEIN"/>
    <property type="match status" value="1"/>
</dbReference>
<gene>
    <name evidence="1" type="ORF">J9309_09310</name>
</gene>
<dbReference type="Proteomes" id="UP000672011">
    <property type="component" value="Chromosome"/>
</dbReference>
<evidence type="ECO:0000313" key="2">
    <source>
        <dbReference type="Proteomes" id="UP000672011"/>
    </source>
</evidence>
<protein>
    <recommendedName>
        <fullName evidence="3">Transmembrane protein</fullName>
    </recommendedName>
</protein>
<reference evidence="2" key="2">
    <citation type="submission" date="2021-04" db="EMBL/GenBank/DDBJ databases">
        <title>Taxonomy of Flavobacteriaceae bacterium ZY171143.</title>
        <authorList>
            <person name="Li F."/>
        </authorList>
    </citation>
    <scope>NUCLEOTIDE SEQUENCE [LARGE SCALE GENOMIC DNA]</scope>
    <source>
        <strain evidence="2">ZY171143</strain>
    </source>
</reference>
<proteinExistence type="predicted"/>
<dbReference type="RefSeq" id="WP_230475608.1">
    <property type="nucleotide sequence ID" value="NZ_CP072842.1"/>
</dbReference>